<evidence type="ECO:0000256" key="4">
    <source>
        <dbReference type="SAM" id="Phobius"/>
    </source>
</evidence>
<feature type="domain" description="Periplasmic binding protein" evidence="5">
    <location>
        <begin position="13"/>
        <end position="266"/>
    </location>
</feature>
<dbReference type="Gene3D" id="3.40.50.2300">
    <property type="match status" value="2"/>
</dbReference>
<organism evidence="6 7">
    <name type="scientific">Trinickia terrae</name>
    <dbReference type="NCBI Taxonomy" id="2571161"/>
    <lineage>
        <taxon>Bacteria</taxon>
        <taxon>Pseudomonadati</taxon>
        <taxon>Pseudomonadota</taxon>
        <taxon>Betaproteobacteria</taxon>
        <taxon>Burkholderiales</taxon>
        <taxon>Burkholderiaceae</taxon>
        <taxon>Trinickia</taxon>
    </lineage>
</organism>
<sequence>MTGAAPAASATTVGVVLAGSVLVFWQSMMKGIRHAADDLHVDLIMRSPSDGASLGTQANVQLQMVDYLVKSGVAGIVLAPEPLQGVKTPVSVTVPVVLVDRGSNDYLSVSTVETNNFEAGKTAARSLMNILHKGSTVAVLRLAPSIPSTTARENGFLSVAQEAGWNVVINTYVGYDFRMAGETARKLLAGYQGHLDAAFAPNETTAYGALQAVESMPPERRPRLVVFDWRPEFLDALKGGSLYADVVQDPYRMGYLAVETLVSTLRHRPAPPDQYVDVVTVTQGNMNEPAIRAVIANYNP</sequence>
<dbReference type="PANTHER" id="PTHR46847">
    <property type="entry name" value="D-ALLOSE-BINDING PERIPLASMIC PROTEIN-RELATED"/>
    <property type="match status" value="1"/>
</dbReference>
<dbReference type="OrthoDB" id="250606at2"/>
<dbReference type="InterPro" id="IPR025997">
    <property type="entry name" value="SBP_2_dom"/>
</dbReference>
<evidence type="ECO:0000256" key="2">
    <source>
        <dbReference type="ARBA" id="ARBA00007639"/>
    </source>
</evidence>
<keyword evidence="4" id="KW-1133">Transmembrane helix</keyword>
<evidence type="ECO:0000313" key="7">
    <source>
        <dbReference type="Proteomes" id="UP000305539"/>
    </source>
</evidence>
<evidence type="ECO:0000259" key="5">
    <source>
        <dbReference type="Pfam" id="PF13407"/>
    </source>
</evidence>
<reference evidence="6 7" key="1">
    <citation type="submission" date="2019-04" db="EMBL/GenBank/DDBJ databases">
        <title>Trinickia sp. 7GSK02, isolated from subtropical forest soil.</title>
        <authorList>
            <person name="Gao Z.-H."/>
            <person name="Qiu L.-H."/>
        </authorList>
    </citation>
    <scope>NUCLEOTIDE SEQUENCE [LARGE SCALE GENOMIC DNA]</scope>
    <source>
        <strain evidence="6 7">7GSK02</strain>
    </source>
</reference>
<dbReference type="GO" id="GO:0030313">
    <property type="term" value="C:cell envelope"/>
    <property type="evidence" value="ECO:0007669"/>
    <property type="project" value="UniProtKB-SubCell"/>
</dbReference>
<dbReference type="AlphaFoldDB" id="A0A4U1IG61"/>
<accession>A0A4U1IG61</accession>
<dbReference type="InterPro" id="IPR028082">
    <property type="entry name" value="Peripla_BP_I"/>
</dbReference>
<keyword evidence="4" id="KW-0812">Transmembrane</keyword>
<dbReference type="SUPFAM" id="SSF53822">
    <property type="entry name" value="Periplasmic binding protein-like I"/>
    <property type="match status" value="1"/>
</dbReference>
<keyword evidence="4" id="KW-0472">Membrane</keyword>
<evidence type="ECO:0000313" key="6">
    <source>
        <dbReference type="EMBL" id="TKC92702.1"/>
    </source>
</evidence>
<dbReference type="Proteomes" id="UP000305539">
    <property type="component" value="Unassembled WGS sequence"/>
</dbReference>
<feature type="transmembrane region" description="Helical" evidence="4">
    <location>
        <begin position="6"/>
        <end position="25"/>
    </location>
</feature>
<protein>
    <submittedName>
        <fullName evidence="6">Sugar ABC transporter substrate-binding protein</fullName>
    </submittedName>
</protein>
<name>A0A4U1IG61_9BURK</name>
<evidence type="ECO:0000256" key="3">
    <source>
        <dbReference type="ARBA" id="ARBA00022729"/>
    </source>
</evidence>
<keyword evidence="3" id="KW-0732">Signal</keyword>
<evidence type="ECO:0000256" key="1">
    <source>
        <dbReference type="ARBA" id="ARBA00004196"/>
    </source>
</evidence>
<dbReference type="Pfam" id="PF13407">
    <property type="entry name" value="Peripla_BP_4"/>
    <property type="match status" value="1"/>
</dbReference>
<dbReference type="EMBL" id="SWJE01000001">
    <property type="protein sequence ID" value="TKC92702.1"/>
    <property type="molecule type" value="Genomic_DNA"/>
</dbReference>
<gene>
    <name evidence="6" type="ORF">FAZ69_01005</name>
</gene>
<keyword evidence="7" id="KW-1185">Reference proteome</keyword>
<comment type="subcellular location">
    <subcellularLocation>
        <location evidence="1">Cell envelope</location>
    </subcellularLocation>
</comment>
<proteinExistence type="inferred from homology"/>
<dbReference type="GO" id="GO:0030246">
    <property type="term" value="F:carbohydrate binding"/>
    <property type="evidence" value="ECO:0007669"/>
    <property type="project" value="UniProtKB-ARBA"/>
</dbReference>
<comment type="similarity">
    <text evidence="2">Belongs to the bacterial solute-binding protein 2 family.</text>
</comment>
<dbReference type="PANTHER" id="PTHR46847:SF1">
    <property type="entry name" value="D-ALLOSE-BINDING PERIPLASMIC PROTEIN-RELATED"/>
    <property type="match status" value="1"/>
</dbReference>
<comment type="caution">
    <text evidence="6">The sequence shown here is derived from an EMBL/GenBank/DDBJ whole genome shotgun (WGS) entry which is preliminary data.</text>
</comment>